<evidence type="ECO:0000256" key="2">
    <source>
        <dbReference type="SAM" id="Phobius"/>
    </source>
</evidence>
<name>A0A4Y7QN16_9AGAM</name>
<evidence type="ECO:0000256" key="1">
    <source>
        <dbReference type="SAM" id="MobiDB-lite"/>
    </source>
</evidence>
<feature type="compositionally biased region" description="Polar residues" evidence="1">
    <location>
        <begin position="153"/>
        <end position="167"/>
    </location>
</feature>
<evidence type="ECO:0000313" key="3">
    <source>
        <dbReference type="EMBL" id="TDL28442.1"/>
    </source>
</evidence>
<feature type="region of interest" description="Disordered" evidence="1">
    <location>
        <begin position="128"/>
        <end position="185"/>
    </location>
</feature>
<dbReference type="Proteomes" id="UP000294933">
    <property type="component" value="Unassembled WGS sequence"/>
</dbReference>
<protein>
    <submittedName>
        <fullName evidence="3">Uncharacterized protein</fullName>
    </submittedName>
</protein>
<keyword evidence="2" id="KW-0812">Transmembrane</keyword>
<reference evidence="3 4" key="1">
    <citation type="submission" date="2018-06" db="EMBL/GenBank/DDBJ databases">
        <title>A transcriptomic atlas of mushroom development highlights an independent origin of complex multicellularity.</title>
        <authorList>
            <consortium name="DOE Joint Genome Institute"/>
            <person name="Krizsan K."/>
            <person name="Almasi E."/>
            <person name="Merenyi Z."/>
            <person name="Sahu N."/>
            <person name="Viragh M."/>
            <person name="Koszo T."/>
            <person name="Mondo S."/>
            <person name="Kiss B."/>
            <person name="Balint B."/>
            <person name="Kues U."/>
            <person name="Barry K."/>
            <person name="Hegedus J.C."/>
            <person name="Henrissat B."/>
            <person name="Johnson J."/>
            <person name="Lipzen A."/>
            <person name="Ohm R."/>
            <person name="Nagy I."/>
            <person name="Pangilinan J."/>
            <person name="Yan J."/>
            <person name="Xiong Y."/>
            <person name="Grigoriev I.V."/>
            <person name="Hibbett D.S."/>
            <person name="Nagy L.G."/>
        </authorList>
    </citation>
    <scope>NUCLEOTIDE SEQUENCE [LARGE SCALE GENOMIC DNA]</scope>
    <source>
        <strain evidence="3 4">SZMC22713</strain>
    </source>
</reference>
<sequence length="185" mass="20037">MAEFAQNLDPNNLVLIEAVLSFVVSPFEAPAYNLPIFLFGIYAQENSESTQALRLFTGMLVGSIVFDIIWMIRHSQNWFIKLLSIVILIFKVPTFVAFGSALRQRGEQFAGLGVRGNDLSGPTVWSMPGGFTSLGGSRNGYEPVDGDRDIESQPRQTPSGPNITTTPAVPPPQSTAAGQGGYQTL</sequence>
<accession>A0A4Y7QN16</accession>
<organism evidence="3 4">
    <name type="scientific">Rickenella mellea</name>
    <dbReference type="NCBI Taxonomy" id="50990"/>
    <lineage>
        <taxon>Eukaryota</taxon>
        <taxon>Fungi</taxon>
        <taxon>Dikarya</taxon>
        <taxon>Basidiomycota</taxon>
        <taxon>Agaricomycotina</taxon>
        <taxon>Agaricomycetes</taxon>
        <taxon>Hymenochaetales</taxon>
        <taxon>Rickenellaceae</taxon>
        <taxon>Rickenella</taxon>
    </lineage>
</organism>
<keyword evidence="4" id="KW-1185">Reference proteome</keyword>
<feature type="transmembrane region" description="Helical" evidence="2">
    <location>
        <begin position="55"/>
        <end position="72"/>
    </location>
</feature>
<feature type="transmembrane region" description="Helical" evidence="2">
    <location>
        <begin position="78"/>
        <end position="98"/>
    </location>
</feature>
<gene>
    <name evidence="3" type="ORF">BD410DRAFT_780945</name>
</gene>
<proteinExistence type="predicted"/>
<dbReference type="VEuPathDB" id="FungiDB:BD410DRAFT_780945"/>
<keyword evidence="2" id="KW-1133">Transmembrane helix</keyword>
<keyword evidence="2" id="KW-0472">Membrane</keyword>
<feature type="transmembrane region" description="Helical" evidence="2">
    <location>
        <begin position="20"/>
        <end position="43"/>
    </location>
</feature>
<dbReference type="EMBL" id="ML170157">
    <property type="protein sequence ID" value="TDL28442.1"/>
    <property type="molecule type" value="Genomic_DNA"/>
</dbReference>
<dbReference type="OrthoDB" id="2500246at2759"/>
<dbReference type="AlphaFoldDB" id="A0A4Y7QN16"/>
<evidence type="ECO:0000313" key="4">
    <source>
        <dbReference type="Proteomes" id="UP000294933"/>
    </source>
</evidence>